<dbReference type="InterPro" id="IPR013096">
    <property type="entry name" value="Cupin_2"/>
</dbReference>
<keyword evidence="2" id="KW-0560">Oxidoreductase</keyword>
<proteinExistence type="predicted"/>
<dbReference type="GO" id="GO:0051213">
    <property type="term" value="F:dioxygenase activity"/>
    <property type="evidence" value="ECO:0007669"/>
    <property type="project" value="UniProtKB-KW"/>
</dbReference>
<dbReference type="AlphaFoldDB" id="A0A0V1PRK2"/>
<evidence type="ECO:0000313" key="5">
    <source>
        <dbReference type="Proteomes" id="UP000054251"/>
    </source>
</evidence>
<evidence type="ECO:0000259" key="3">
    <source>
        <dbReference type="Pfam" id="PF07883"/>
    </source>
</evidence>
<keyword evidence="5" id="KW-1185">Reference proteome</keyword>
<dbReference type="InterPro" id="IPR047183">
    <property type="entry name" value="GDO-like"/>
</dbReference>
<sequence length="327" mass="37240">MSPSAQSDNAVLNNLLKELHPEHAEPLWTVLSKVSPAVPQPKAVPHLWKYKKLRPLLDEAGRIVPQEESERRAFMLINPALKRPQTTDTLYAALQYINSGEVAPAHRHTPFALRFIIEGTGGWTAVEGEKIYMEKGDVILTPRWQWHDHGKDGEGAMVWLDGLDLPMLNNIPVCFTEHYDQDRYPSIEVKKSTTKYPWSDVQKYFDSVSGDYAIYNYQSQTEEGKPLSSIIAGQAEKIVGGKSSPDRLESSSFIYHVYEGKGRTIITDDNDVETVIKWENRDTFCIPAWRKFIHVNEGQETVYLFNFNDSALLKNLDIYRADQISAI</sequence>
<gene>
    <name evidence="4" type="ORF">AC631_05447</name>
</gene>
<name>A0A0V1PRK2_9ASCO</name>
<dbReference type="PANTHER" id="PTHR41517">
    <property type="entry name" value="1,2-DIOXYGENASE PROTEIN-RELATED"/>
    <property type="match status" value="1"/>
</dbReference>
<dbReference type="Proteomes" id="UP000054251">
    <property type="component" value="Unassembled WGS sequence"/>
</dbReference>
<organism evidence="4 5">
    <name type="scientific">Debaryomyces fabryi</name>
    <dbReference type="NCBI Taxonomy" id="58627"/>
    <lineage>
        <taxon>Eukaryota</taxon>
        <taxon>Fungi</taxon>
        <taxon>Dikarya</taxon>
        <taxon>Ascomycota</taxon>
        <taxon>Saccharomycotina</taxon>
        <taxon>Pichiomycetes</taxon>
        <taxon>Debaryomycetaceae</taxon>
        <taxon>Debaryomyces</taxon>
    </lineage>
</organism>
<protein>
    <recommendedName>
        <fullName evidence="3">Cupin type-2 domain-containing protein</fullName>
    </recommendedName>
</protein>
<dbReference type="PANTHER" id="PTHR41517:SF1">
    <property type="entry name" value="CUPIN"/>
    <property type="match status" value="1"/>
</dbReference>
<dbReference type="Gene3D" id="2.60.120.10">
    <property type="entry name" value="Jelly Rolls"/>
    <property type="match status" value="1"/>
</dbReference>
<dbReference type="InterPro" id="IPR014710">
    <property type="entry name" value="RmlC-like_jellyroll"/>
</dbReference>
<evidence type="ECO:0000256" key="2">
    <source>
        <dbReference type="ARBA" id="ARBA00023002"/>
    </source>
</evidence>
<dbReference type="SUPFAM" id="SSF51182">
    <property type="entry name" value="RmlC-like cupins"/>
    <property type="match status" value="1"/>
</dbReference>
<comment type="caution">
    <text evidence="4">The sequence shown here is derived from an EMBL/GenBank/DDBJ whole genome shotgun (WGS) entry which is preliminary data.</text>
</comment>
<dbReference type="GeneID" id="26842456"/>
<feature type="domain" description="Cupin type-2" evidence="3">
    <location>
        <begin position="95"/>
        <end position="161"/>
    </location>
</feature>
<evidence type="ECO:0000256" key="1">
    <source>
        <dbReference type="ARBA" id="ARBA00022964"/>
    </source>
</evidence>
<accession>A0A0V1PRK2</accession>
<dbReference type="EMBL" id="LMYN01000211">
    <property type="protein sequence ID" value="KRZ98788.1"/>
    <property type="molecule type" value="Genomic_DNA"/>
</dbReference>
<keyword evidence="1" id="KW-0223">Dioxygenase</keyword>
<dbReference type="Pfam" id="PF07883">
    <property type="entry name" value="Cupin_2"/>
    <property type="match status" value="1"/>
</dbReference>
<dbReference type="OrthoDB" id="2205143at2759"/>
<dbReference type="CDD" id="cd02216">
    <property type="entry name" value="cupin_GDO-like_N"/>
    <property type="match status" value="1"/>
</dbReference>
<reference evidence="4 5" key="1">
    <citation type="submission" date="2015-11" db="EMBL/GenBank/DDBJ databases">
        <title>The genome of Debaryomyces fabryi.</title>
        <authorList>
            <person name="Tafer H."/>
            <person name="Lopandic K."/>
        </authorList>
    </citation>
    <scope>NUCLEOTIDE SEQUENCE [LARGE SCALE GENOMIC DNA]</scope>
    <source>
        <strain evidence="4 5">CBS 789</strain>
    </source>
</reference>
<dbReference type="InterPro" id="IPR011051">
    <property type="entry name" value="RmlC_Cupin_sf"/>
</dbReference>
<evidence type="ECO:0000313" key="4">
    <source>
        <dbReference type="EMBL" id="KRZ98788.1"/>
    </source>
</evidence>
<dbReference type="RefSeq" id="XP_015464891.1">
    <property type="nucleotide sequence ID" value="XM_015614276.1"/>
</dbReference>